<dbReference type="SUPFAM" id="SSF53067">
    <property type="entry name" value="Actin-like ATPase domain"/>
    <property type="match status" value="1"/>
</dbReference>
<name>A0A852ZX32_9ACTN</name>
<comment type="caution">
    <text evidence="2">The sequence shown here is derived from an EMBL/GenBank/DDBJ whole genome shotgun (WGS) entry which is preliminary data.</text>
</comment>
<dbReference type="GO" id="GO:0016301">
    <property type="term" value="F:kinase activity"/>
    <property type="evidence" value="ECO:0007669"/>
    <property type="project" value="UniProtKB-KW"/>
</dbReference>
<dbReference type="InterPro" id="IPR043129">
    <property type="entry name" value="ATPase_NBD"/>
</dbReference>
<keyword evidence="2" id="KW-0418">Kinase</keyword>
<keyword evidence="3" id="KW-1185">Reference proteome</keyword>
<reference evidence="2 3" key="1">
    <citation type="submission" date="2020-07" db="EMBL/GenBank/DDBJ databases">
        <title>Sequencing the genomes of 1000 actinobacteria strains.</title>
        <authorList>
            <person name="Klenk H.-P."/>
        </authorList>
    </citation>
    <scope>NUCLEOTIDE SEQUENCE [LARGE SCALE GENOMIC DNA]</scope>
    <source>
        <strain evidence="2 3">DSM 18448</strain>
    </source>
</reference>
<organism evidence="2 3">
    <name type="scientific">Actinopolymorpha rutila</name>
    <dbReference type="NCBI Taxonomy" id="446787"/>
    <lineage>
        <taxon>Bacteria</taxon>
        <taxon>Bacillati</taxon>
        <taxon>Actinomycetota</taxon>
        <taxon>Actinomycetes</taxon>
        <taxon>Propionibacteriales</taxon>
        <taxon>Actinopolymorphaceae</taxon>
        <taxon>Actinopolymorpha</taxon>
    </lineage>
</organism>
<dbReference type="EMBL" id="JACBZH010000001">
    <property type="protein sequence ID" value="NYH93276.1"/>
    <property type="molecule type" value="Genomic_DNA"/>
</dbReference>
<keyword evidence="2" id="KW-0808">Transferase</keyword>
<proteinExistence type="inferred from homology"/>
<dbReference type="AlphaFoldDB" id="A0A852ZX32"/>
<dbReference type="PANTHER" id="PTHR18964">
    <property type="entry name" value="ROK (REPRESSOR, ORF, KINASE) FAMILY"/>
    <property type="match status" value="1"/>
</dbReference>
<dbReference type="Gene3D" id="3.30.420.40">
    <property type="match status" value="2"/>
</dbReference>
<dbReference type="InterPro" id="IPR000600">
    <property type="entry name" value="ROK"/>
</dbReference>
<dbReference type="Pfam" id="PF00480">
    <property type="entry name" value="ROK"/>
    <property type="match status" value="1"/>
</dbReference>
<evidence type="ECO:0000313" key="2">
    <source>
        <dbReference type="EMBL" id="NYH93276.1"/>
    </source>
</evidence>
<dbReference type="Proteomes" id="UP000579605">
    <property type="component" value="Unassembled WGS sequence"/>
</dbReference>
<gene>
    <name evidence="2" type="ORF">F4554_005914</name>
</gene>
<evidence type="ECO:0000313" key="3">
    <source>
        <dbReference type="Proteomes" id="UP000579605"/>
    </source>
</evidence>
<protein>
    <submittedName>
        <fullName evidence="2">Putative NBD/HSP70 family sugar kinase</fullName>
    </submittedName>
</protein>
<dbReference type="PANTHER" id="PTHR18964:SF149">
    <property type="entry name" value="BIFUNCTIONAL UDP-N-ACETYLGLUCOSAMINE 2-EPIMERASE_N-ACETYLMANNOSAMINE KINASE"/>
    <property type="match status" value="1"/>
</dbReference>
<comment type="similarity">
    <text evidence="1">Belongs to the ROK (NagC/XylR) family.</text>
</comment>
<dbReference type="RefSeq" id="WP_179790824.1">
    <property type="nucleotide sequence ID" value="NZ_BAAARR010000045.1"/>
</dbReference>
<accession>A0A852ZX32</accession>
<evidence type="ECO:0000256" key="1">
    <source>
        <dbReference type="ARBA" id="ARBA00006479"/>
    </source>
</evidence>
<sequence length="325" mass="33693">MLGIDIGVYRLEVVVTDLVGTPLATRVRQLDPTMTRPRRLRAARQLSTAVLEDIDATAADLRAIGVGTPGIVDGETGSVTFCNAMPGWSGLALAAEVRNAFGCTVAVENDANLAVVGECWKGAARGFDDVVLLMAGERIGAGIVIGGSLVRGKRGGTGEMTFLGMLRDSNPTEGIQEFVHTAARRQVDHLVAGGDARSDAVRTLVRDLEPLHGVHVGNLDTMLASVQRGKATALRQLETALARLCAVSIAVTTLISPELFVLGGRAPAAEELILPPIVEVLHGISGAGVEPPQVVVSSLGESAVALGAAHKALDLVEATLLDALA</sequence>